<proteinExistence type="predicted"/>
<sequence>MALTGVLEDSADFERQINSVVSSLVIMGYPEDKIEKVRDDLFQGVESASFTHSVSSEDKNRSLSAKVEVKWTQDADQNFFLGISPIHSTLVDKSKGQKTEALISSYFRPTMEELLSLLEGRAVDKRNLTRKIEVESVKPGMRTVNIVDGNGEVNPKFVRLKFDSWIRLDPNANMLNSDKNIEFLGAMSLTAVASRFDIPLFNNNDNNRRDAITYLRKGIIIETEHPKKGKIFIEADPPRGLKFSNAKMRLDHKQFLKTSAREALSNLVSLGNGEGLSTPSNNVAEKKTPSLPISETAEVKIDPPKAKNGVAKKTVKKAAGKSAKKQVSENSKKNGVRR</sequence>
<dbReference type="AlphaFoldDB" id="A0A847SGU4"/>
<keyword evidence="3" id="KW-1185">Reference proteome</keyword>
<protein>
    <submittedName>
        <fullName evidence="2">Uncharacterized protein</fullName>
    </submittedName>
</protein>
<dbReference type="RefSeq" id="WP_168737372.1">
    <property type="nucleotide sequence ID" value="NZ_JABAHZ010000001.1"/>
</dbReference>
<gene>
    <name evidence="2" type="ORF">HGH91_05240</name>
</gene>
<feature type="compositionally biased region" description="Basic residues" evidence="1">
    <location>
        <begin position="313"/>
        <end position="324"/>
    </location>
</feature>
<name>A0A847SGU4_9BACT</name>
<evidence type="ECO:0000313" key="3">
    <source>
        <dbReference type="Proteomes" id="UP000552864"/>
    </source>
</evidence>
<organism evidence="2 3">
    <name type="scientific">Chitinophaga eiseniae</name>
    <dbReference type="NCBI Taxonomy" id="634771"/>
    <lineage>
        <taxon>Bacteria</taxon>
        <taxon>Pseudomonadati</taxon>
        <taxon>Bacteroidota</taxon>
        <taxon>Chitinophagia</taxon>
        <taxon>Chitinophagales</taxon>
        <taxon>Chitinophagaceae</taxon>
        <taxon>Chitinophaga</taxon>
    </lineage>
</organism>
<dbReference type="EMBL" id="JABAHZ010000001">
    <property type="protein sequence ID" value="NLR78017.1"/>
    <property type="molecule type" value="Genomic_DNA"/>
</dbReference>
<reference evidence="2 3" key="1">
    <citation type="submission" date="2020-04" db="EMBL/GenBank/DDBJ databases">
        <authorList>
            <person name="Yin C."/>
        </authorList>
    </citation>
    <scope>NUCLEOTIDE SEQUENCE [LARGE SCALE GENOMIC DNA]</scope>
    <source>
        <strain evidence="2 3">Ak56</strain>
    </source>
</reference>
<comment type="caution">
    <text evidence="2">The sequence shown here is derived from an EMBL/GenBank/DDBJ whole genome shotgun (WGS) entry which is preliminary data.</text>
</comment>
<evidence type="ECO:0000256" key="1">
    <source>
        <dbReference type="SAM" id="MobiDB-lite"/>
    </source>
</evidence>
<evidence type="ECO:0000313" key="2">
    <source>
        <dbReference type="EMBL" id="NLR78017.1"/>
    </source>
</evidence>
<dbReference type="Proteomes" id="UP000552864">
    <property type="component" value="Unassembled WGS sequence"/>
</dbReference>
<accession>A0A847SGU4</accession>
<feature type="region of interest" description="Disordered" evidence="1">
    <location>
        <begin position="271"/>
        <end position="338"/>
    </location>
</feature>